<proteinExistence type="predicted"/>
<feature type="region of interest" description="Disordered" evidence="1">
    <location>
        <begin position="168"/>
        <end position="199"/>
    </location>
</feature>
<keyword evidence="3" id="KW-1185">Reference proteome</keyword>
<organism evidence="2 3">
    <name type="scientific">Colletotrichum musicola</name>
    <dbReference type="NCBI Taxonomy" id="2175873"/>
    <lineage>
        <taxon>Eukaryota</taxon>
        <taxon>Fungi</taxon>
        <taxon>Dikarya</taxon>
        <taxon>Ascomycota</taxon>
        <taxon>Pezizomycotina</taxon>
        <taxon>Sordariomycetes</taxon>
        <taxon>Hypocreomycetidae</taxon>
        <taxon>Glomerellales</taxon>
        <taxon>Glomerellaceae</taxon>
        <taxon>Colletotrichum</taxon>
        <taxon>Colletotrichum orchidearum species complex</taxon>
    </lineage>
</organism>
<name>A0A8H6NWV9_9PEZI</name>
<protein>
    <submittedName>
        <fullName evidence="2">Uncharacterized protein</fullName>
    </submittedName>
</protein>
<evidence type="ECO:0000256" key="1">
    <source>
        <dbReference type="SAM" id="MobiDB-lite"/>
    </source>
</evidence>
<evidence type="ECO:0000313" key="2">
    <source>
        <dbReference type="EMBL" id="KAF6844036.1"/>
    </source>
</evidence>
<evidence type="ECO:0000313" key="3">
    <source>
        <dbReference type="Proteomes" id="UP000639643"/>
    </source>
</evidence>
<dbReference type="OrthoDB" id="4501419at2759"/>
<feature type="compositionally biased region" description="Acidic residues" evidence="1">
    <location>
        <begin position="168"/>
        <end position="179"/>
    </location>
</feature>
<dbReference type="Proteomes" id="UP000639643">
    <property type="component" value="Unassembled WGS sequence"/>
</dbReference>
<gene>
    <name evidence="2" type="ORF">CMUS01_01535</name>
</gene>
<sequence>MKPVDRADLDGILDRKSILLLNQTYLATSYVEFLVTQNSSNVASKKGTCLPLEMWFEILKFARDASVPPRSDAESVVVSLSPYNSQLGSLFHDVTVPDIIAWLPDEDWCGVCQGGIFIETEGSPGTEITAKFVGAQTWAWGDAFCPLCIGIDDCERCMVHTEYLENFGGDEEGSEDEEVSREKEEHKAWMQSRRKELGY</sequence>
<reference evidence="2" key="1">
    <citation type="journal article" date="2020" name="Phytopathology">
        <title>Genome Sequence Resources of Colletotrichum truncatum, C. plurivorum, C. musicola, and C. sojae: Four Species Pathogenic to Soybean (Glycine max).</title>
        <authorList>
            <person name="Rogerio F."/>
            <person name="Boufleur T.R."/>
            <person name="Ciampi-Guillardi M."/>
            <person name="Sukno S.A."/>
            <person name="Thon M.R."/>
            <person name="Massola Junior N.S."/>
            <person name="Baroncelli R."/>
        </authorList>
    </citation>
    <scope>NUCLEOTIDE SEQUENCE</scope>
    <source>
        <strain evidence="2">LFN0074</strain>
    </source>
</reference>
<dbReference type="AlphaFoldDB" id="A0A8H6NWV9"/>
<dbReference type="EMBL" id="WIGM01000026">
    <property type="protein sequence ID" value="KAF6844036.1"/>
    <property type="molecule type" value="Genomic_DNA"/>
</dbReference>
<accession>A0A8H6NWV9</accession>
<feature type="compositionally biased region" description="Basic and acidic residues" evidence="1">
    <location>
        <begin position="180"/>
        <end position="199"/>
    </location>
</feature>
<comment type="caution">
    <text evidence="2">The sequence shown here is derived from an EMBL/GenBank/DDBJ whole genome shotgun (WGS) entry which is preliminary data.</text>
</comment>